<evidence type="ECO:0000256" key="1">
    <source>
        <dbReference type="RuleBase" id="RU362114"/>
    </source>
</evidence>
<keyword evidence="1" id="KW-0328">Glycosyltransferase</keyword>
<dbReference type="PROSITE" id="PS51059">
    <property type="entry name" value="PARP_CATALYTIC"/>
    <property type="match status" value="1"/>
</dbReference>
<feature type="domain" description="PARP catalytic" evidence="2">
    <location>
        <begin position="40"/>
        <end position="237"/>
    </location>
</feature>
<reference evidence="3" key="1">
    <citation type="submission" date="2023-10" db="EMBL/GenBank/DDBJ databases">
        <authorList>
            <person name="Chen Y."/>
            <person name="Shah S."/>
            <person name="Dougan E. K."/>
            <person name="Thang M."/>
            <person name="Chan C."/>
        </authorList>
    </citation>
    <scope>NUCLEOTIDE SEQUENCE [LARGE SCALE GENOMIC DNA]</scope>
</reference>
<evidence type="ECO:0000259" key="2">
    <source>
        <dbReference type="PROSITE" id="PS51059"/>
    </source>
</evidence>
<dbReference type="Proteomes" id="UP001189429">
    <property type="component" value="Unassembled WGS sequence"/>
</dbReference>
<dbReference type="PANTHER" id="PTHR45740">
    <property type="entry name" value="POLY [ADP-RIBOSE] POLYMERASE"/>
    <property type="match status" value="1"/>
</dbReference>
<keyword evidence="4" id="KW-1185">Reference proteome</keyword>
<dbReference type="Pfam" id="PF00644">
    <property type="entry name" value="PARP"/>
    <property type="match status" value="1"/>
</dbReference>
<dbReference type="EMBL" id="CAUYUJ010001075">
    <property type="protein sequence ID" value="CAK0794047.1"/>
    <property type="molecule type" value="Genomic_DNA"/>
</dbReference>
<organism evidence="3 4">
    <name type="scientific">Prorocentrum cordatum</name>
    <dbReference type="NCBI Taxonomy" id="2364126"/>
    <lineage>
        <taxon>Eukaryota</taxon>
        <taxon>Sar</taxon>
        <taxon>Alveolata</taxon>
        <taxon>Dinophyceae</taxon>
        <taxon>Prorocentrales</taxon>
        <taxon>Prorocentraceae</taxon>
        <taxon>Prorocentrum</taxon>
    </lineage>
</organism>
<feature type="non-terminal residue" evidence="3">
    <location>
        <position position="237"/>
    </location>
</feature>
<sequence length="237" mass="26495">VQNGSLTQKVVQCTAQERDALQVMLDCTFKRVLTRDRQPDDDAPEDEEMPYCVDLVTAFRSEHAPLYKRFLDRRGGEEAAVDDPFEAKTALRQTLVTRRLARGDAYLFHGTNPSSAMSIMKTGFVLDHAGSATGTMYGAGVYMAECASKSDEYGRDDGGNTYPGLNALLVCRCYVGKPLVVDSAGDRCQEARDQGFDCVCGDRETKAGTYREFVFFDEAQVYPEYVVIYRRQYESSK</sequence>
<feature type="non-terminal residue" evidence="3">
    <location>
        <position position="1"/>
    </location>
</feature>
<protein>
    <recommendedName>
        <fullName evidence="1">Poly [ADP-ribose] polymerase</fullName>
        <shortName evidence="1">PARP</shortName>
        <ecNumber evidence="1">2.4.2.-</ecNumber>
    </recommendedName>
</protein>
<keyword evidence="1" id="KW-0520">NAD</keyword>
<evidence type="ECO:0000313" key="4">
    <source>
        <dbReference type="Proteomes" id="UP001189429"/>
    </source>
</evidence>
<dbReference type="EC" id="2.4.2.-" evidence="1"/>
<proteinExistence type="predicted"/>
<comment type="caution">
    <text evidence="3">The sequence shown here is derived from an EMBL/GenBank/DDBJ whole genome shotgun (WGS) entry which is preliminary data.</text>
</comment>
<dbReference type="SUPFAM" id="SSF56399">
    <property type="entry name" value="ADP-ribosylation"/>
    <property type="match status" value="1"/>
</dbReference>
<dbReference type="InterPro" id="IPR012317">
    <property type="entry name" value="Poly(ADP-ribose)pol_cat_dom"/>
</dbReference>
<gene>
    <name evidence="3" type="ORF">PCOR1329_LOCUS4142</name>
</gene>
<evidence type="ECO:0000313" key="3">
    <source>
        <dbReference type="EMBL" id="CAK0794047.1"/>
    </source>
</evidence>
<accession>A0ABN9PLX8</accession>
<dbReference type="PANTHER" id="PTHR45740:SF2">
    <property type="entry name" value="POLY [ADP-RIBOSE] POLYMERASE"/>
    <property type="match status" value="1"/>
</dbReference>
<dbReference type="Gene3D" id="3.90.228.10">
    <property type="match status" value="1"/>
</dbReference>
<keyword evidence="1" id="KW-0808">Transferase</keyword>
<dbReference type="InterPro" id="IPR051712">
    <property type="entry name" value="ARTD-AVP"/>
</dbReference>
<name>A0ABN9PLX8_9DINO</name>